<dbReference type="PROSITE" id="PS01186">
    <property type="entry name" value="EGF_2"/>
    <property type="match status" value="2"/>
</dbReference>
<dbReference type="GO" id="GO:0007156">
    <property type="term" value="P:homophilic cell adhesion via plasma membrane adhesion molecules"/>
    <property type="evidence" value="ECO:0007669"/>
    <property type="project" value="InterPro"/>
</dbReference>
<evidence type="ECO:0000256" key="18">
    <source>
        <dbReference type="SAM" id="Phobius"/>
    </source>
</evidence>
<dbReference type="SUPFAM" id="SSF57196">
    <property type="entry name" value="EGF/Laminin"/>
    <property type="match status" value="2"/>
</dbReference>
<dbReference type="CDD" id="cd00054">
    <property type="entry name" value="EGF_CA"/>
    <property type="match status" value="1"/>
</dbReference>
<feature type="disulfide bond" evidence="15">
    <location>
        <begin position="1521"/>
        <end position="1530"/>
    </location>
</feature>
<evidence type="ECO:0000256" key="16">
    <source>
        <dbReference type="RuleBase" id="RU003318"/>
    </source>
</evidence>
<dbReference type="FunFam" id="2.60.120.200:FF:000040">
    <property type="entry name" value="neural-cadherin isoform X1"/>
    <property type="match status" value="1"/>
</dbReference>
<dbReference type="SMART" id="SM00282">
    <property type="entry name" value="LamG"/>
    <property type="match status" value="2"/>
</dbReference>
<protein>
    <recommendedName>
        <fullName evidence="24">Neural-cadherin</fullName>
    </recommendedName>
</protein>
<feature type="domain" description="Cadherin" evidence="21">
    <location>
        <begin position="43"/>
        <end position="142"/>
    </location>
</feature>
<dbReference type="GO" id="GO:0001736">
    <property type="term" value="P:establishment of planar polarity"/>
    <property type="evidence" value="ECO:0007669"/>
    <property type="project" value="UniProtKB-ARBA"/>
</dbReference>
<dbReference type="OrthoDB" id="6079678at2759"/>
<dbReference type="CDD" id="cd00110">
    <property type="entry name" value="LamG"/>
    <property type="match status" value="2"/>
</dbReference>
<dbReference type="PROSITE" id="PS50268">
    <property type="entry name" value="CADHERIN_2"/>
    <property type="match status" value="6"/>
</dbReference>
<dbReference type="FunFam" id="2.60.40.60:FF:000039">
    <property type="entry name" value="FAT atypical cadherin 3"/>
    <property type="match status" value="1"/>
</dbReference>
<evidence type="ECO:0000256" key="3">
    <source>
        <dbReference type="ARBA" id="ARBA00022536"/>
    </source>
</evidence>
<feature type="domain" description="EGF-like" evidence="20">
    <location>
        <begin position="972"/>
        <end position="1006"/>
    </location>
</feature>
<evidence type="ECO:0000256" key="7">
    <source>
        <dbReference type="ARBA" id="ARBA00022737"/>
    </source>
</evidence>
<dbReference type="PROSITE" id="PS50026">
    <property type="entry name" value="EGF_3"/>
    <property type="match status" value="3"/>
</dbReference>
<dbReference type="InterPro" id="IPR000233">
    <property type="entry name" value="Cadherin_Y-type_LIR"/>
</dbReference>
<feature type="domain" description="Cadherin" evidence="21">
    <location>
        <begin position="490"/>
        <end position="594"/>
    </location>
</feature>
<dbReference type="SUPFAM" id="SSF49899">
    <property type="entry name" value="Concanavalin A-like lectins/glucanases"/>
    <property type="match status" value="2"/>
</dbReference>
<dbReference type="PROSITE" id="PS50025">
    <property type="entry name" value="LAM_G_DOMAIN"/>
    <property type="match status" value="2"/>
</dbReference>
<dbReference type="GO" id="GO:0016342">
    <property type="term" value="C:catenin complex"/>
    <property type="evidence" value="ECO:0007669"/>
    <property type="project" value="TreeGrafter"/>
</dbReference>
<dbReference type="Gene3D" id="4.10.900.10">
    <property type="entry name" value="TCF3-CBD (Catenin binding domain)"/>
    <property type="match status" value="1"/>
</dbReference>
<dbReference type="FunFam" id="2.60.40.60:FF:000182">
    <property type="entry name" value="Blast:Putative neural-cadherin 2"/>
    <property type="match status" value="1"/>
</dbReference>
<evidence type="ECO:0000256" key="12">
    <source>
        <dbReference type="ARBA" id="ARBA00023157"/>
    </source>
</evidence>
<evidence type="ECO:0000256" key="17">
    <source>
        <dbReference type="RuleBase" id="RU004357"/>
    </source>
</evidence>
<keyword evidence="23" id="KW-1185">Reference proteome</keyword>
<dbReference type="GO" id="GO:0009887">
    <property type="term" value="P:animal organ morphogenesis"/>
    <property type="evidence" value="ECO:0007669"/>
    <property type="project" value="UniProtKB-ARBA"/>
</dbReference>
<evidence type="ECO:0000256" key="10">
    <source>
        <dbReference type="ARBA" id="ARBA00022989"/>
    </source>
</evidence>
<keyword evidence="6" id="KW-0732">Signal</keyword>
<evidence type="ECO:0000259" key="20">
    <source>
        <dbReference type="PROSITE" id="PS50026"/>
    </source>
</evidence>
<feature type="domain" description="Cadherin" evidence="21">
    <location>
        <begin position="594"/>
        <end position="717"/>
    </location>
</feature>
<evidence type="ECO:0000256" key="6">
    <source>
        <dbReference type="ARBA" id="ARBA00022729"/>
    </source>
</evidence>
<evidence type="ECO:0000256" key="8">
    <source>
        <dbReference type="ARBA" id="ARBA00022837"/>
    </source>
</evidence>
<keyword evidence="3 15" id="KW-0245">EGF-like domain</keyword>
<dbReference type="GO" id="GO:0048589">
    <property type="term" value="P:developmental growth"/>
    <property type="evidence" value="ECO:0007669"/>
    <property type="project" value="UniProtKB-ARBA"/>
</dbReference>
<dbReference type="InterPro" id="IPR001881">
    <property type="entry name" value="EGF-like_Ca-bd_dom"/>
</dbReference>
<evidence type="ECO:0000256" key="13">
    <source>
        <dbReference type="ARBA" id="ARBA00023180"/>
    </source>
</evidence>
<dbReference type="SUPFAM" id="SSF49313">
    <property type="entry name" value="Cadherin-like"/>
    <property type="match status" value="7"/>
</dbReference>
<gene>
    <name evidence="22" type="ORF">CEUTPL_LOCUS10237</name>
</gene>
<dbReference type="Pfam" id="PF00008">
    <property type="entry name" value="EGF"/>
    <property type="match status" value="1"/>
</dbReference>
<dbReference type="InterPro" id="IPR013320">
    <property type="entry name" value="ConA-like_dom_sf"/>
</dbReference>
<evidence type="ECO:0000256" key="2">
    <source>
        <dbReference type="ARBA" id="ARBA00022475"/>
    </source>
</evidence>
<dbReference type="GO" id="GO:0005509">
    <property type="term" value="F:calcium ion binding"/>
    <property type="evidence" value="ECO:0007669"/>
    <property type="project" value="UniProtKB-UniRule"/>
</dbReference>
<feature type="domain" description="EGF-like" evidence="20">
    <location>
        <begin position="1216"/>
        <end position="1255"/>
    </location>
</feature>
<dbReference type="GO" id="GO:0007163">
    <property type="term" value="P:establishment or maintenance of cell polarity"/>
    <property type="evidence" value="ECO:0007669"/>
    <property type="project" value="UniProtKB-ARBA"/>
</dbReference>
<keyword evidence="10 18" id="KW-1133">Transmembrane helix</keyword>
<dbReference type="Pfam" id="PF02210">
    <property type="entry name" value="Laminin_G_2"/>
    <property type="match status" value="2"/>
</dbReference>
<feature type="disulfide bond" evidence="15">
    <location>
        <begin position="1245"/>
        <end position="1254"/>
    </location>
</feature>
<dbReference type="GO" id="GO:0031175">
    <property type="term" value="P:neuron projection development"/>
    <property type="evidence" value="ECO:0007669"/>
    <property type="project" value="TreeGrafter"/>
</dbReference>
<evidence type="ECO:0000256" key="11">
    <source>
        <dbReference type="ARBA" id="ARBA00023136"/>
    </source>
</evidence>
<dbReference type="PANTHER" id="PTHR24027">
    <property type="entry name" value="CADHERIN-23"/>
    <property type="match status" value="1"/>
</dbReference>
<dbReference type="Gene3D" id="2.10.25.10">
    <property type="entry name" value="Laminin"/>
    <property type="match status" value="2"/>
</dbReference>
<dbReference type="InterPro" id="IPR020894">
    <property type="entry name" value="Cadherin_CS"/>
</dbReference>
<keyword evidence="11 18" id="KW-0472">Membrane</keyword>
<proteinExistence type="predicted"/>
<dbReference type="FunFam" id="2.10.25.10:FF:000185">
    <property type="entry name" value="basement membrane-specific heparan sulfate proteoglycan core protein-like"/>
    <property type="match status" value="1"/>
</dbReference>
<dbReference type="SMART" id="SM00112">
    <property type="entry name" value="CA"/>
    <property type="match status" value="6"/>
</dbReference>
<name>A0A9P0GN46_9CUCU</name>
<keyword evidence="4 16" id="KW-0812">Transmembrane</keyword>
<dbReference type="InterPro" id="IPR027397">
    <property type="entry name" value="Catenin-bd_sf"/>
</dbReference>
<dbReference type="PANTHER" id="PTHR24027:SF438">
    <property type="entry name" value="CADHERIN 23"/>
    <property type="match status" value="1"/>
</dbReference>
<dbReference type="Pfam" id="PF00028">
    <property type="entry name" value="Cadherin"/>
    <property type="match status" value="4"/>
</dbReference>
<evidence type="ECO:0000259" key="21">
    <source>
        <dbReference type="PROSITE" id="PS50268"/>
    </source>
</evidence>
<dbReference type="GO" id="GO:0045296">
    <property type="term" value="F:cadherin binding"/>
    <property type="evidence" value="ECO:0007669"/>
    <property type="project" value="TreeGrafter"/>
</dbReference>
<evidence type="ECO:0000313" key="22">
    <source>
        <dbReference type="EMBL" id="CAH1131679.1"/>
    </source>
</evidence>
<dbReference type="InterPro" id="IPR039808">
    <property type="entry name" value="Cadherin"/>
</dbReference>
<feature type="domain" description="Laminin G" evidence="19">
    <location>
        <begin position="1258"/>
        <end position="1450"/>
    </location>
</feature>
<feature type="disulfide bond" evidence="15">
    <location>
        <begin position="1502"/>
        <end position="1519"/>
    </location>
</feature>
<dbReference type="Pfam" id="PF24811">
    <property type="entry name" value="Ig_Shg"/>
    <property type="match status" value="1"/>
</dbReference>
<dbReference type="InterPro" id="IPR001791">
    <property type="entry name" value="Laminin_G"/>
</dbReference>
<feature type="domain" description="Cadherin" evidence="21">
    <location>
        <begin position="143"/>
        <end position="258"/>
    </location>
</feature>
<evidence type="ECO:0000256" key="15">
    <source>
        <dbReference type="PROSITE-ProRule" id="PRU00076"/>
    </source>
</evidence>
<evidence type="ECO:0000256" key="9">
    <source>
        <dbReference type="ARBA" id="ARBA00022889"/>
    </source>
</evidence>
<feature type="transmembrane region" description="Helical" evidence="18">
    <location>
        <begin position="1541"/>
        <end position="1566"/>
    </location>
</feature>
<dbReference type="Proteomes" id="UP001152799">
    <property type="component" value="Chromosome 5"/>
</dbReference>
<evidence type="ECO:0000256" key="1">
    <source>
        <dbReference type="ARBA" id="ARBA00004251"/>
    </source>
</evidence>
<keyword evidence="12 15" id="KW-1015">Disulfide bond</keyword>
<feature type="domain" description="Cadherin" evidence="21">
    <location>
        <begin position="259"/>
        <end position="370"/>
    </location>
</feature>
<keyword evidence="8 14" id="KW-0106">Calcium</keyword>
<dbReference type="InterPro" id="IPR015919">
    <property type="entry name" value="Cadherin-like_sf"/>
</dbReference>
<feature type="domain" description="Cadherin" evidence="21">
    <location>
        <begin position="371"/>
        <end position="489"/>
    </location>
</feature>
<dbReference type="FunFam" id="2.60.40.60:FF:000100">
    <property type="entry name" value="protocadherin Fat 2"/>
    <property type="match status" value="1"/>
</dbReference>
<dbReference type="Gene3D" id="2.60.120.200">
    <property type="match status" value="2"/>
</dbReference>
<dbReference type="FunFam" id="4.10.900.10:FF:000001">
    <property type="entry name" value="Cadherin 2"/>
    <property type="match status" value="1"/>
</dbReference>
<evidence type="ECO:0008006" key="24">
    <source>
        <dbReference type="Google" id="ProtNLM"/>
    </source>
</evidence>
<dbReference type="EMBL" id="OU892281">
    <property type="protein sequence ID" value="CAH1131679.1"/>
    <property type="molecule type" value="Genomic_DNA"/>
</dbReference>
<organism evidence="22 23">
    <name type="scientific">Ceutorhynchus assimilis</name>
    <name type="common">cabbage seed weevil</name>
    <dbReference type="NCBI Taxonomy" id="467358"/>
    <lineage>
        <taxon>Eukaryota</taxon>
        <taxon>Metazoa</taxon>
        <taxon>Ecdysozoa</taxon>
        <taxon>Arthropoda</taxon>
        <taxon>Hexapoda</taxon>
        <taxon>Insecta</taxon>
        <taxon>Pterygota</taxon>
        <taxon>Neoptera</taxon>
        <taxon>Endopterygota</taxon>
        <taxon>Coleoptera</taxon>
        <taxon>Polyphaga</taxon>
        <taxon>Cucujiformia</taxon>
        <taxon>Curculionidae</taxon>
        <taxon>Ceutorhynchinae</taxon>
        <taxon>Ceutorhynchus</taxon>
    </lineage>
</organism>
<keyword evidence="5" id="KW-0479">Metal-binding</keyword>
<evidence type="ECO:0000313" key="23">
    <source>
        <dbReference type="Proteomes" id="UP001152799"/>
    </source>
</evidence>
<comment type="subcellular location">
    <subcellularLocation>
        <location evidence="1 16">Cell membrane</location>
        <topology evidence="1 16">Single-pass type I membrane protein</topology>
    </subcellularLocation>
</comment>
<keyword evidence="7" id="KW-0677">Repeat</keyword>
<dbReference type="CDD" id="cd11304">
    <property type="entry name" value="Cadherin_repeat"/>
    <property type="match status" value="5"/>
</dbReference>
<accession>A0A9P0GN46</accession>
<dbReference type="SMART" id="SM00181">
    <property type="entry name" value="EGF"/>
    <property type="match status" value="4"/>
</dbReference>
<evidence type="ECO:0000256" key="4">
    <source>
        <dbReference type="ARBA" id="ARBA00022692"/>
    </source>
</evidence>
<dbReference type="PROSITE" id="PS00022">
    <property type="entry name" value="EGF_1"/>
    <property type="match status" value="2"/>
</dbReference>
<dbReference type="PRINTS" id="PR00205">
    <property type="entry name" value="CADHERIN"/>
</dbReference>
<keyword evidence="9 16" id="KW-0130">Cell adhesion</keyword>
<sequence>MVTIISISDYNVQLVGSLLRLLVVTKFIRIGIADKNDTPPYFEKALYEVEVQENEDIGHNILTITTKNHQQFAHVQYEITSGNINGIFVVNNTTGAIYIAKALDYETRNRYELKLSASSNSQHNYTTVLIHVKDVNDNPPIFEKTTYRTQITEEEDRNLPKSILKVKATDGDKDRPQDIIYFLTGQGIDPDDSANSKFSINRSIGEIFVLKPLDRDQPNGRPQWRFTVFAQDEGGEGLVGYADVQVNLKDINDNAPIFPQGVYFGSVTENGTDDIMIMTMAAVDYDDPLDGVNAKLIYSIEKNVIEEDSGTPIFKIGSETGVLRTAVCCLDRERTPDYSIQVVAIDGGGLKGTGTASIIVQDINDMPPFFTKDEWFTEVEETDAKTLPEMPILTVTVHDEDEVNDFQYKVLQNSGYGADKFIMIRNNDGTGSLKIIQHLDFEDPLQSNGFRFRIQVNDMGESNETDKYHVAYSWIVVKLRDINDNEPVFDKSNIEIEVLENAEVGKSLVAFNAKDPDQGGNSKISYVIDKSSDRRRQFSINQEGVVTIQRPLDREKMPRYEVTILAIDDGIPSKTASATLTIIVQDINDNAPKFLTEYRPVITEHDAPKKVVELFAVDEDDKYKGNGPPFLFELDPSVSDLIRSNFKVEQDKKGANGEGTAIVTSLRSFDREQQKEFHIPILIRDNGTPSMIGTSTLTVVVGDINDNKMQSASKDILVYNYYQVQAAKTEIGQVYVDDLDDWDFYDKNFYWAKDSEHTRFTVNEDTGMIYIKHGTRDGLYHLRFNVFDKIHIQTVIAVVTVTVKTLPQEAVRNSGSMRIAGTTDEQFISVWDHKLQAKHKSKAQKFREKLAELLNVNTKNIEVFSVQLRQKQPPVTDIRFSVQENFDYYKAVRLNGLVLMFQREIERVVGINITMLGIDECLYENNICEGSCTNRLNITGAPYLVNANKTALVSIKLNPVAECICAARHSFRERICKNSFCSDKGTCTGNSGMCSCPDGSTVPRCQQTSRSFRGNGWAWFPSLEMCNKSHLHFEFVTKIADGLLLYNGPIGPPKKDSIILSDYIAVELDCGYPRFLVNFGSGTLELKVKTRKTLDDGEWHRLDLYWDRENVRIVVDHCKSAYIVELEDGNDPEFDDSSCQAQGTMPPFDEYLNLNTPLQMGGIYAQEFDPNTYNWQYVPVGKNFDGCIRNLFLNSKLYDLAHPGFFRHSMSECPQTDAVCHGSDTTRCWQHGSCIGNMNEHECLCLPGWTGSSCSIPTVPTTFGSQSYIKYALSFELDKFSTQIQLRFRTREGDGELFRVSDQHSREYAILEIKNSRLRFRYNLNSLKKDEKDIWINTVTVNDGQWHFAKVSRYGSEASLELDSGEGQRYNETLNNFSGHQWLLIDKQEGVYGGGKAEYTGVKTFEVSGGFQKGCLDDIRLNGKYLPLPPAMNGTQWGQATMARNLVRGCESNTSCKHIFCPEPFECVDLWNDFECTCGKGRIISDDSKHCTDIDECLDLPCLNGGTCANLESDLRYRCSCPDGFLGENCQLIQEGQILKLSFSAMTIILACLITVLILVLVCVIYTHHRKSRNKYPNPNDDVRENIINYDDEGGGEDDMTAFDITPLQIPINTEQKFLEPEPHLNSLIQEYKDFADKNISTPPFDDLRNYAFEGGESTTRSLSSLASSTDEEQQDYGYLDAWGPRFDKLANLFNSLEEDHIAA</sequence>
<dbReference type="FunFam" id="2.60.40.60:FF:000128">
    <property type="entry name" value="neural-cadherin isoform X2"/>
    <property type="match status" value="1"/>
</dbReference>
<dbReference type="GO" id="GO:0008013">
    <property type="term" value="F:beta-catenin binding"/>
    <property type="evidence" value="ECO:0007669"/>
    <property type="project" value="TreeGrafter"/>
</dbReference>
<dbReference type="SMART" id="SM00179">
    <property type="entry name" value="EGF_CA"/>
    <property type="match status" value="3"/>
</dbReference>
<dbReference type="PROSITE" id="PS00232">
    <property type="entry name" value="CADHERIN_1"/>
    <property type="match status" value="3"/>
</dbReference>
<evidence type="ECO:0000259" key="19">
    <source>
        <dbReference type="PROSITE" id="PS50025"/>
    </source>
</evidence>
<dbReference type="CDD" id="cd00053">
    <property type="entry name" value="EGF"/>
    <property type="match status" value="1"/>
</dbReference>
<evidence type="ECO:0000256" key="5">
    <source>
        <dbReference type="ARBA" id="ARBA00022723"/>
    </source>
</evidence>
<dbReference type="Gene3D" id="2.60.40.60">
    <property type="entry name" value="Cadherins"/>
    <property type="match status" value="6"/>
</dbReference>
<comment type="function">
    <text evidence="17">Cadherins are calcium-dependent cell adhesion proteins.</text>
</comment>
<keyword evidence="2" id="KW-1003">Cell membrane</keyword>
<dbReference type="FunFam" id="2.60.40.60:FF:000112">
    <property type="entry name" value="neural-cadherin isoform X1"/>
    <property type="match status" value="1"/>
</dbReference>
<feature type="domain" description="EGF-like" evidence="20">
    <location>
        <begin position="1493"/>
        <end position="1531"/>
    </location>
</feature>
<dbReference type="GO" id="GO:0016477">
    <property type="term" value="P:cell migration"/>
    <property type="evidence" value="ECO:0007669"/>
    <property type="project" value="TreeGrafter"/>
</dbReference>
<reference evidence="22" key="1">
    <citation type="submission" date="2022-01" db="EMBL/GenBank/DDBJ databases">
        <authorList>
            <person name="King R."/>
        </authorList>
    </citation>
    <scope>NUCLEOTIDE SEQUENCE</scope>
</reference>
<feature type="domain" description="Laminin G" evidence="19">
    <location>
        <begin position="1007"/>
        <end position="1213"/>
    </location>
</feature>
<feature type="disulfide bond" evidence="15">
    <location>
        <begin position="996"/>
        <end position="1005"/>
    </location>
</feature>
<dbReference type="Pfam" id="PF01049">
    <property type="entry name" value="CADH_Y-type_LIR"/>
    <property type="match status" value="1"/>
</dbReference>
<comment type="caution">
    <text evidence="15">Lacks conserved residue(s) required for the propagation of feature annotation.</text>
</comment>
<dbReference type="InterPro" id="IPR056370">
    <property type="entry name" value="Shg-like_Ig-like"/>
</dbReference>
<dbReference type="InterPro" id="IPR002126">
    <property type="entry name" value="Cadherin-like_dom"/>
</dbReference>
<keyword evidence="13" id="KW-0325">Glycoprotein</keyword>
<evidence type="ECO:0000256" key="14">
    <source>
        <dbReference type="PROSITE-ProRule" id="PRU00043"/>
    </source>
</evidence>
<dbReference type="InterPro" id="IPR000742">
    <property type="entry name" value="EGF"/>
</dbReference>